<dbReference type="PANTHER" id="PTHR43233:SF1">
    <property type="entry name" value="FAMILY N-ACETYLTRANSFERASE, PUTATIVE (AFU_ORTHOLOGUE AFUA_6G03350)-RELATED"/>
    <property type="match status" value="1"/>
</dbReference>
<evidence type="ECO:0000313" key="2">
    <source>
        <dbReference type="EMBL" id="KAK3052188.1"/>
    </source>
</evidence>
<dbReference type="InterPro" id="IPR053144">
    <property type="entry name" value="Acetyltransferase_Butenolide"/>
</dbReference>
<gene>
    <name evidence="2" type="ORF">LTR09_006780</name>
</gene>
<dbReference type="CDD" id="cd04301">
    <property type="entry name" value="NAT_SF"/>
    <property type="match status" value="1"/>
</dbReference>
<evidence type="ECO:0000313" key="3">
    <source>
        <dbReference type="Proteomes" id="UP001271007"/>
    </source>
</evidence>
<dbReference type="Proteomes" id="UP001271007">
    <property type="component" value="Unassembled WGS sequence"/>
</dbReference>
<reference evidence="2" key="1">
    <citation type="submission" date="2023-04" db="EMBL/GenBank/DDBJ databases">
        <title>Black Yeasts Isolated from many extreme environments.</title>
        <authorList>
            <person name="Coleine C."/>
            <person name="Stajich J.E."/>
            <person name="Selbmann L."/>
        </authorList>
    </citation>
    <scope>NUCLEOTIDE SEQUENCE</scope>
    <source>
        <strain evidence="2">CCFEE 5312</strain>
    </source>
</reference>
<dbReference type="AlphaFoldDB" id="A0AAJ0DKV7"/>
<sequence>MATDISKQDWTKTVAEEDYLVSTRLELVSRDFVQAAFASEDTYWAKPLDRTVLESLLENSVTLGLYKVLPAIPPARSAETPDSPRTPSPAIDAGDSERLQQIGMARLVTDRITTAYLTDVFLVPEYRGKALGKWVVQCVDEVFKNFPAMRRTFLVTSPDVGARFYKQELGFWDVSEEKHQLACLTRRFFKMD</sequence>
<dbReference type="EMBL" id="JAWDJX010000022">
    <property type="protein sequence ID" value="KAK3052188.1"/>
    <property type="molecule type" value="Genomic_DNA"/>
</dbReference>
<organism evidence="2 3">
    <name type="scientific">Extremus antarcticus</name>
    <dbReference type="NCBI Taxonomy" id="702011"/>
    <lineage>
        <taxon>Eukaryota</taxon>
        <taxon>Fungi</taxon>
        <taxon>Dikarya</taxon>
        <taxon>Ascomycota</taxon>
        <taxon>Pezizomycotina</taxon>
        <taxon>Dothideomycetes</taxon>
        <taxon>Dothideomycetidae</taxon>
        <taxon>Mycosphaerellales</taxon>
        <taxon>Extremaceae</taxon>
        <taxon>Extremus</taxon>
    </lineage>
</organism>
<evidence type="ECO:0000259" key="1">
    <source>
        <dbReference type="PROSITE" id="PS51186"/>
    </source>
</evidence>
<dbReference type="InterPro" id="IPR000182">
    <property type="entry name" value="GNAT_dom"/>
</dbReference>
<keyword evidence="3" id="KW-1185">Reference proteome</keyword>
<protein>
    <recommendedName>
        <fullName evidence="1">N-acetyltransferase domain-containing protein</fullName>
    </recommendedName>
</protein>
<comment type="caution">
    <text evidence="2">The sequence shown here is derived from an EMBL/GenBank/DDBJ whole genome shotgun (WGS) entry which is preliminary data.</text>
</comment>
<dbReference type="InterPro" id="IPR016181">
    <property type="entry name" value="Acyl_CoA_acyltransferase"/>
</dbReference>
<feature type="domain" description="N-acetyltransferase" evidence="1">
    <location>
        <begin position="51"/>
        <end position="190"/>
    </location>
</feature>
<proteinExistence type="predicted"/>
<name>A0AAJ0DKV7_9PEZI</name>
<dbReference type="Pfam" id="PF00583">
    <property type="entry name" value="Acetyltransf_1"/>
    <property type="match status" value="1"/>
</dbReference>
<accession>A0AAJ0DKV7</accession>
<dbReference type="PROSITE" id="PS51186">
    <property type="entry name" value="GNAT"/>
    <property type="match status" value="1"/>
</dbReference>
<dbReference type="GO" id="GO:0016747">
    <property type="term" value="F:acyltransferase activity, transferring groups other than amino-acyl groups"/>
    <property type="evidence" value="ECO:0007669"/>
    <property type="project" value="InterPro"/>
</dbReference>
<dbReference type="Gene3D" id="3.40.630.30">
    <property type="match status" value="1"/>
</dbReference>
<dbReference type="SUPFAM" id="SSF55729">
    <property type="entry name" value="Acyl-CoA N-acyltransferases (Nat)"/>
    <property type="match status" value="1"/>
</dbReference>
<dbReference type="PANTHER" id="PTHR43233">
    <property type="entry name" value="FAMILY N-ACETYLTRANSFERASE, PUTATIVE (AFU_ORTHOLOGUE AFUA_6G03350)-RELATED"/>
    <property type="match status" value="1"/>
</dbReference>